<dbReference type="Pfam" id="PF00149">
    <property type="entry name" value="Metallophos"/>
    <property type="match status" value="1"/>
</dbReference>
<dbReference type="Gene3D" id="3.60.21.10">
    <property type="match status" value="1"/>
</dbReference>
<dbReference type="Pfam" id="PF02872">
    <property type="entry name" value="5_nucleotid_C"/>
    <property type="match status" value="1"/>
</dbReference>
<feature type="signal peptide" evidence="2">
    <location>
        <begin position="1"/>
        <end position="24"/>
    </location>
</feature>
<evidence type="ECO:0000259" key="6">
    <source>
        <dbReference type="Pfam" id="PF02872"/>
    </source>
</evidence>
<name>A0A9W6H615_9MICO</name>
<keyword evidence="4" id="KW-0472">Membrane</keyword>
<dbReference type="InterPro" id="IPR006179">
    <property type="entry name" value="5_nucleotidase/apyrase"/>
</dbReference>
<feature type="chain" id="PRO_5041014929" evidence="2">
    <location>
        <begin position="25"/>
        <end position="680"/>
    </location>
</feature>
<dbReference type="InterPro" id="IPR006146">
    <property type="entry name" value="5'-Nucleotdase_CS"/>
</dbReference>
<keyword evidence="2" id="KW-0378">Hydrolase</keyword>
<comment type="caution">
    <text evidence="7">The sequence shown here is derived from an EMBL/GenBank/DDBJ whole genome shotgun (WGS) entry which is preliminary data.</text>
</comment>
<protein>
    <submittedName>
        <fullName evidence="7">Multifunctional 2',3'-cyclic-nucleotide 2'-phosphodiesterase/5'-nucleotidase/3'-nucleotidase</fullName>
    </submittedName>
</protein>
<evidence type="ECO:0000313" key="8">
    <source>
        <dbReference type="Proteomes" id="UP001142462"/>
    </source>
</evidence>
<feature type="transmembrane region" description="Helical" evidence="4">
    <location>
        <begin position="655"/>
        <end position="675"/>
    </location>
</feature>
<evidence type="ECO:0000256" key="2">
    <source>
        <dbReference type="RuleBase" id="RU362119"/>
    </source>
</evidence>
<dbReference type="Gene3D" id="3.90.780.10">
    <property type="entry name" value="5'-Nucleotidase, C-terminal domain"/>
    <property type="match status" value="1"/>
</dbReference>
<dbReference type="PRINTS" id="PR01607">
    <property type="entry name" value="APYRASEFAMLY"/>
</dbReference>
<reference evidence="7" key="1">
    <citation type="journal article" date="2014" name="Int. J. Syst. Evol. Microbiol.">
        <title>Complete genome sequence of Corynebacterium casei LMG S-19264T (=DSM 44701T), isolated from a smear-ripened cheese.</title>
        <authorList>
            <consortium name="US DOE Joint Genome Institute (JGI-PGF)"/>
            <person name="Walter F."/>
            <person name="Albersmeier A."/>
            <person name="Kalinowski J."/>
            <person name="Ruckert C."/>
        </authorList>
    </citation>
    <scope>NUCLEOTIDE SEQUENCE</scope>
    <source>
        <strain evidence="7">VKM Ac-1020</strain>
    </source>
</reference>
<keyword evidence="2" id="KW-0547">Nucleotide-binding</keyword>
<dbReference type="AlphaFoldDB" id="A0A9W6H615"/>
<dbReference type="InterPro" id="IPR004843">
    <property type="entry name" value="Calcineurin-like_PHP"/>
</dbReference>
<dbReference type="EMBL" id="BSEJ01000015">
    <property type="protein sequence ID" value="GLJ62629.1"/>
    <property type="molecule type" value="Genomic_DNA"/>
</dbReference>
<gene>
    <name evidence="7" type="ORF">GCM10017576_27600</name>
</gene>
<reference evidence="7" key="2">
    <citation type="submission" date="2023-01" db="EMBL/GenBank/DDBJ databases">
        <authorList>
            <person name="Sun Q."/>
            <person name="Evtushenko L."/>
        </authorList>
    </citation>
    <scope>NUCLEOTIDE SEQUENCE</scope>
    <source>
        <strain evidence="7">VKM Ac-1020</strain>
    </source>
</reference>
<dbReference type="Proteomes" id="UP001142462">
    <property type="component" value="Unassembled WGS sequence"/>
</dbReference>
<sequence length="680" mass="72277">MRRIIAAPAAALLVLLPTAPAASAAPDDAEQRIPLTLMATTDVHGHVVDWDYFQNAPFPADDALGLTRVATAVDQVRAEKGAESVVVLDNGDAIQGTPLTYYYGMGDGAPSVLSGELEHPMATAFDAIGYDAQVVGNHEYNYGLDLLAAYEQGLDAPLLGANVIDVATGEPYHEPYTLIDREIDGETVTIGVLGVVTPGVRVWDKAIVDGVLEFRDVVETAAEWVPVVEEQADVVVVLAHTGKGTTADADYDPALLEEDAARNIATQVPGIDVVVAGHSHQDEPEEVVENAAGEKVLITQPEYWARSASQVDLTLVADGDGFRVDWSDGHAPVVVPHYGREGIGESAGLAEAVQRAHDTTVSYVNTPVATSTEELRTETSRYEDTPIIDFISEVQAETVANALDTTEYADLPVLSQASPFSRTARFPQGEVTIRDLAGLYIYENTLLGVVLTGAQVQDYLEHSARYFVQTEEGAEFDPENGTNARYEDAPEGIPDYAYDVLTGLDYTIDISQPVGERITGLRHPDGTPVSDDEQFVLAVNNYRQSGGSGYPHVAEAPVVYDERLEIRQLLVDWAQSRGVIDPADFFTENWSLTTSPVEEAPSPAPTPEPTAEPTAAPSPEPTAEPTAAPSPAPTAAPSPEADEDAPLAPTGGSTVIGTGVAGVLVLGAGAVVLAARRRRV</sequence>
<feature type="domain" description="Calcineurin-like phosphoesterase" evidence="5">
    <location>
        <begin position="36"/>
        <end position="281"/>
    </location>
</feature>
<dbReference type="InterPro" id="IPR036907">
    <property type="entry name" value="5'-Nucleotdase_C_sf"/>
</dbReference>
<evidence type="ECO:0000259" key="5">
    <source>
        <dbReference type="Pfam" id="PF00149"/>
    </source>
</evidence>
<comment type="similarity">
    <text evidence="2">Belongs to the 5'-nucleotidase family.</text>
</comment>
<proteinExistence type="inferred from homology"/>
<keyword evidence="4" id="KW-0812">Transmembrane</keyword>
<feature type="domain" description="5'-Nucleotidase C-terminal" evidence="6">
    <location>
        <begin position="368"/>
        <end position="554"/>
    </location>
</feature>
<evidence type="ECO:0000256" key="4">
    <source>
        <dbReference type="SAM" id="Phobius"/>
    </source>
</evidence>
<feature type="compositionally biased region" description="Pro residues" evidence="3">
    <location>
        <begin position="602"/>
        <end position="636"/>
    </location>
</feature>
<feature type="region of interest" description="Disordered" evidence="3">
    <location>
        <begin position="595"/>
        <end position="654"/>
    </location>
</feature>
<keyword evidence="8" id="KW-1185">Reference proteome</keyword>
<dbReference type="PANTHER" id="PTHR11575">
    <property type="entry name" value="5'-NUCLEOTIDASE-RELATED"/>
    <property type="match status" value="1"/>
</dbReference>
<dbReference type="GO" id="GO:0009166">
    <property type="term" value="P:nucleotide catabolic process"/>
    <property type="evidence" value="ECO:0007669"/>
    <property type="project" value="InterPro"/>
</dbReference>
<keyword evidence="1 2" id="KW-0732">Signal</keyword>
<accession>A0A9W6H615</accession>
<dbReference type="RefSeq" id="WP_271174319.1">
    <property type="nucleotide sequence ID" value="NZ_BSEJ01000015.1"/>
</dbReference>
<evidence type="ECO:0000256" key="3">
    <source>
        <dbReference type="SAM" id="MobiDB-lite"/>
    </source>
</evidence>
<dbReference type="GO" id="GO:0030288">
    <property type="term" value="C:outer membrane-bounded periplasmic space"/>
    <property type="evidence" value="ECO:0007669"/>
    <property type="project" value="TreeGrafter"/>
</dbReference>
<keyword evidence="4" id="KW-1133">Transmembrane helix</keyword>
<dbReference type="GO" id="GO:0016788">
    <property type="term" value="F:hydrolase activity, acting on ester bonds"/>
    <property type="evidence" value="ECO:0007669"/>
    <property type="project" value="InterPro"/>
</dbReference>
<dbReference type="InterPro" id="IPR029052">
    <property type="entry name" value="Metallo-depent_PP-like"/>
</dbReference>
<organism evidence="7 8">
    <name type="scientific">Microbacterium barkeri</name>
    <dbReference type="NCBI Taxonomy" id="33917"/>
    <lineage>
        <taxon>Bacteria</taxon>
        <taxon>Bacillati</taxon>
        <taxon>Actinomycetota</taxon>
        <taxon>Actinomycetes</taxon>
        <taxon>Micrococcales</taxon>
        <taxon>Microbacteriaceae</taxon>
        <taxon>Microbacterium</taxon>
    </lineage>
</organism>
<dbReference type="InterPro" id="IPR008334">
    <property type="entry name" value="5'-Nucleotdase_C"/>
</dbReference>
<dbReference type="PROSITE" id="PS00785">
    <property type="entry name" value="5_NUCLEOTIDASE_1"/>
    <property type="match status" value="1"/>
</dbReference>
<dbReference type="SUPFAM" id="SSF55816">
    <property type="entry name" value="5'-nucleotidase (syn. UDP-sugar hydrolase), C-terminal domain"/>
    <property type="match status" value="1"/>
</dbReference>
<dbReference type="PANTHER" id="PTHR11575:SF6">
    <property type="entry name" value="2',3'-CYCLIC-NUCLEOTIDE 2'-PHOSPHODIESTERASE_3'-NUCLEOTIDASE"/>
    <property type="match status" value="1"/>
</dbReference>
<dbReference type="GO" id="GO:0046872">
    <property type="term" value="F:metal ion binding"/>
    <property type="evidence" value="ECO:0007669"/>
    <property type="project" value="InterPro"/>
</dbReference>
<dbReference type="GO" id="GO:0000166">
    <property type="term" value="F:nucleotide binding"/>
    <property type="evidence" value="ECO:0007669"/>
    <property type="project" value="UniProtKB-KW"/>
</dbReference>
<evidence type="ECO:0000256" key="1">
    <source>
        <dbReference type="ARBA" id="ARBA00022729"/>
    </source>
</evidence>
<dbReference type="SUPFAM" id="SSF56300">
    <property type="entry name" value="Metallo-dependent phosphatases"/>
    <property type="match status" value="1"/>
</dbReference>
<evidence type="ECO:0000313" key="7">
    <source>
        <dbReference type="EMBL" id="GLJ62629.1"/>
    </source>
</evidence>